<feature type="transmembrane region" description="Helical" evidence="1">
    <location>
        <begin position="143"/>
        <end position="163"/>
    </location>
</feature>
<name>A0A0N4SYF4_BRUPA</name>
<dbReference type="Proteomes" id="UP000278627">
    <property type="component" value="Unassembled WGS sequence"/>
</dbReference>
<dbReference type="AlphaFoldDB" id="A0A0N4SYF4"/>
<feature type="transmembrane region" description="Helical" evidence="1">
    <location>
        <begin position="218"/>
        <end position="240"/>
    </location>
</feature>
<keyword evidence="1" id="KW-0812">Transmembrane</keyword>
<dbReference type="EMBL" id="UZAD01000041">
    <property type="protein sequence ID" value="VDN81949.1"/>
    <property type="molecule type" value="Genomic_DNA"/>
</dbReference>
<dbReference type="WBParaSite" id="BPAG_0000076201-mRNA-1">
    <property type="protein sequence ID" value="BPAG_0000076201-mRNA-1"/>
    <property type="gene ID" value="BPAG_0000076201"/>
</dbReference>
<accession>A0A0N4SYF4</accession>
<evidence type="ECO:0000256" key="1">
    <source>
        <dbReference type="SAM" id="Phobius"/>
    </source>
</evidence>
<sequence length="241" mass="27425">MKCWSGTDNVPLILRISHYRSTVSIRNHVPRRKTVSRWRIAVGILSDVLKMGCCLPLSAPLFKIAWGLTSYSNHTITTFCDLKQRKERFLREHKKDGGVAFDISMDVHSQQLYRAALYWTSAPTLSLKMPTGITRDKKEGSMFFLFVLMVAMTCHRCVAHVIAVECGYNHFDRERVRKIIHVTDELRAEKGTIASSPTDLQDGKDRRGVRLWRRNVRAAWMINDGGAAGVVLLSTGFFLAR</sequence>
<evidence type="ECO:0000313" key="4">
    <source>
        <dbReference type="WBParaSite" id="BPAG_0000076201-mRNA-1"/>
    </source>
</evidence>
<evidence type="ECO:0000313" key="3">
    <source>
        <dbReference type="Proteomes" id="UP000278627"/>
    </source>
</evidence>
<evidence type="ECO:0000313" key="2">
    <source>
        <dbReference type="EMBL" id="VDN81949.1"/>
    </source>
</evidence>
<keyword evidence="1" id="KW-0472">Membrane</keyword>
<organism evidence="4">
    <name type="scientific">Brugia pahangi</name>
    <name type="common">Filarial nematode worm</name>
    <dbReference type="NCBI Taxonomy" id="6280"/>
    <lineage>
        <taxon>Eukaryota</taxon>
        <taxon>Metazoa</taxon>
        <taxon>Ecdysozoa</taxon>
        <taxon>Nematoda</taxon>
        <taxon>Chromadorea</taxon>
        <taxon>Rhabditida</taxon>
        <taxon>Spirurina</taxon>
        <taxon>Spiruromorpha</taxon>
        <taxon>Filarioidea</taxon>
        <taxon>Onchocercidae</taxon>
        <taxon>Brugia</taxon>
    </lineage>
</organism>
<keyword evidence="1" id="KW-1133">Transmembrane helix</keyword>
<keyword evidence="3" id="KW-1185">Reference proteome</keyword>
<reference evidence="2 3" key="2">
    <citation type="submission" date="2018-11" db="EMBL/GenBank/DDBJ databases">
        <authorList>
            <consortium name="Pathogen Informatics"/>
        </authorList>
    </citation>
    <scope>NUCLEOTIDE SEQUENCE [LARGE SCALE GENOMIC DNA]</scope>
</reference>
<gene>
    <name evidence="2" type="ORF">BPAG_LOCUS763</name>
</gene>
<reference evidence="4" key="1">
    <citation type="submission" date="2017-02" db="UniProtKB">
        <authorList>
            <consortium name="WormBaseParasite"/>
        </authorList>
    </citation>
    <scope>IDENTIFICATION</scope>
</reference>
<proteinExistence type="predicted"/>
<protein>
    <submittedName>
        <fullName evidence="2 4">Uncharacterized protein</fullName>
    </submittedName>
</protein>